<dbReference type="InterPro" id="IPR000700">
    <property type="entry name" value="PAS-assoc_C"/>
</dbReference>
<dbReference type="PROSITE" id="PS50109">
    <property type="entry name" value="HIS_KIN"/>
    <property type="match status" value="1"/>
</dbReference>
<dbReference type="SMART" id="SM00388">
    <property type="entry name" value="HisKA"/>
    <property type="match status" value="1"/>
</dbReference>
<comment type="caution">
    <text evidence="11">The sequence shown here is derived from an EMBL/GenBank/DDBJ whole genome shotgun (WGS) entry which is preliminary data.</text>
</comment>
<dbReference type="InterPro" id="IPR036097">
    <property type="entry name" value="HisK_dim/P_sf"/>
</dbReference>
<feature type="domain" description="Histidine kinase" evidence="8">
    <location>
        <begin position="457"/>
        <end position="675"/>
    </location>
</feature>
<dbReference type="InterPro" id="IPR000014">
    <property type="entry name" value="PAS"/>
</dbReference>
<keyword evidence="6" id="KW-0418">Kinase</keyword>
<dbReference type="FunFam" id="3.30.565.10:FF:000006">
    <property type="entry name" value="Sensor histidine kinase WalK"/>
    <property type="match status" value="1"/>
</dbReference>
<evidence type="ECO:0000259" key="10">
    <source>
        <dbReference type="PROSITE" id="PS50113"/>
    </source>
</evidence>
<evidence type="ECO:0000259" key="8">
    <source>
        <dbReference type="PROSITE" id="PS50109"/>
    </source>
</evidence>
<dbReference type="GO" id="GO:0005886">
    <property type="term" value="C:plasma membrane"/>
    <property type="evidence" value="ECO:0007669"/>
    <property type="project" value="UniProtKB-SubCell"/>
</dbReference>
<keyword evidence="5" id="KW-0808">Transferase</keyword>
<dbReference type="InterPro" id="IPR013655">
    <property type="entry name" value="PAS_fold_3"/>
</dbReference>
<dbReference type="InterPro" id="IPR001789">
    <property type="entry name" value="Sig_transdc_resp-reg_receiver"/>
</dbReference>
<dbReference type="Pfam" id="PF02518">
    <property type="entry name" value="HATPase_c"/>
    <property type="match status" value="1"/>
</dbReference>
<gene>
    <name evidence="11" type="ORF">HD842_000513</name>
</gene>
<dbReference type="PANTHER" id="PTHR43547:SF2">
    <property type="entry name" value="HYBRID SIGNAL TRANSDUCTION HISTIDINE KINASE C"/>
    <property type="match status" value="1"/>
</dbReference>
<dbReference type="CDD" id="cd00075">
    <property type="entry name" value="HATPase"/>
    <property type="match status" value="1"/>
</dbReference>
<dbReference type="Gene3D" id="1.10.287.130">
    <property type="match status" value="1"/>
</dbReference>
<dbReference type="Pfam" id="PF00072">
    <property type="entry name" value="Response_reg"/>
    <property type="match status" value="1"/>
</dbReference>
<dbReference type="PROSITE" id="PS50110">
    <property type="entry name" value="RESPONSE_REGULATORY"/>
    <property type="match status" value="1"/>
</dbReference>
<dbReference type="Pfam" id="PF08447">
    <property type="entry name" value="PAS_3"/>
    <property type="match status" value="1"/>
</dbReference>
<dbReference type="SMART" id="SM00387">
    <property type="entry name" value="HATPase_c"/>
    <property type="match status" value="1"/>
</dbReference>
<dbReference type="SMART" id="SM00448">
    <property type="entry name" value="REC"/>
    <property type="match status" value="1"/>
</dbReference>
<dbReference type="AlphaFoldDB" id="A0A7W9U692"/>
<evidence type="ECO:0000256" key="1">
    <source>
        <dbReference type="ARBA" id="ARBA00000085"/>
    </source>
</evidence>
<evidence type="ECO:0000313" key="11">
    <source>
        <dbReference type="EMBL" id="MBB6132402.1"/>
    </source>
</evidence>
<evidence type="ECO:0000313" key="12">
    <source>
        <dbReference type="Proteomes" id="UP000540787"/>
    </source>
</evidence>
<keyword evidence="4 7" id="KW-0597">Phosphoprotein</keyword>
<organism evidence="11 12">
    <name type="scientific">Massilia aurea</name>
    <dbReference type="NCBI Taxonomy" id="373040"/>
    <lineage>
        <taxon>Bacteria</taxon>
        <taxon>Pseudomonadati</taxon>
        <taxon>Pseudomonadota</taxon>
        <taxon>Betaproteobacteria</taxon>
        <taxon>Burkholderiales</taxon>
        <taxon>Oxalobacteraceae</taxon>
        <taxon>Telluria group</taxon>
        <taxon>Massilia</taxon>
    </lineage>
</organism>
<dbReference type="Proteomes" id="UP000540787">
    <property type="component" value="Unassembled WGS sequence"/>
</dbReference>
<sequence length="819" mass="88311">MHTPDEYRAEIDRLRKTTRDLVAMTTLPAIWGDLPPEGVIDSLASFLLATLDLDLVGIHLPGKGEIDPLDTIRLRRNDDNDDDGAMLAAARAALDAAIGSADPHDRRPATLHANDAPRQFGTARFGIGSELGVVVIGARRAGFPSEHERLLLGVAANQAAAILQRRLAERALARSESRFLDLADAAPAMLWVTEPDGKLSFLSRAWHEFTAQDRGTSLAFGWTAAVHPDERDAALHAVVDANARRVPFSMEHRLRHVVDGYRWVIATGQPRFAANGDFLGFVGNVLDISDRKRTEQALHETRDTLVTMFDALPVGVAVAGQDGKLLLSNQAMHRYLPTGVLPSLDEERYMRWTAFDADGRPLARRDFAGARASRGERVVPGIEARYLGDDGVEIWTQVAAVPLKGRDDVTRGHVAIVTDIDAFKRTEAALRLAESRQRELFDEVARANRNLSEFLAVLAHELRNPLAPLMTGLELLRVGPRDPAVAANVRDMMERQVRQLAHLIDDLLDIARVTNGKVEIRKTRVDLNAIVTNAVETSLPLIDKHRHAFDLQLHDAPLPVQADATRIAQVIGNLLTNAAKYTPPGGALSLRVMQDGTDAVITVTDNGVGIPAASLESVFEMFSQVGSNRQHAQGGLGIGLSLVRQLVDLHGGAVSAHSEGIGKGSTFVVRLALDDAPAAAPLEEVAAQGTPAAPALRILVTDDNIDAAVTLSMLLEMEGHAVTVAHDGQQALRMAAQCAPDVVFLDIGLPDMSGHDVARGLRQIAGLERCTIVAVSGWGAQDDLARSSAAGFDAHFTKPVDSSRVLDYLAVVAASMRST</sequence>
<dbReference type="CDD" id="cd17580">
    <property type="entry name" value="REC_2_DhkD-like"/>
    <property type="match status" value="1"/>
</dbReference>
<dbReference type="InterPro" id="IPR036890">
    <property type="entry name" value="HATPase_C_sf"/>
</dbReference>
<feature type="domain" description="Response regulatory" evidence="9">
    <location>
        <begin position="697"/>
        <end position="813"/>
    </location>
</feature>
<dbReference type="InterPro" id="IPR003661">
    <property type="entry name" value="HisK_dim/P_dom"/>
</dbReference>
<evidence type="ECO:0000259" key="9">
    <source>
        <dbReference type="PROSITE" id="PS50110"/>
    </source>
</evidence>
<dbReference type="InterPro" id="IPR011006">
    <property type="entry name" value="CheY-like_superfamily"/>
</dbReference>
<evidence type="ECO:0000256" key="3">
    <source>
        <dbReference type="ARBA" id="ARBA00012438"/>
    </source>
</evidence>
<proteinExistence type="predicted"/>
<feature type="domain" description="PAC" evidence="10">
    <location>
        <begin position="380"/>
        <end position="432"/>
    </location>
</feature>
<dbReference type="PROSITE" id="PS50113">
    <property type="entry name" value="PAC"/>
    <property type="match status" value="2"/>
</dbReference>
<dbReference type="EC" id="2.7.13.3" evidence="3"/>
<evidence type="ECO:0000256" key="2">
    <source>
        <dbReference type="ARBA" id="ARBA00004429"/>
    </source>
</evidence>
<dbReference type="NCBIfam" id="TIGR00229">
    <property type="entry name" value="sensory_box"/>
    <property type="match status" value="2"/>
</dbReference>
<dbReference type="Gene3D" id="3.30.450.20">
    <property type="entry name" value="PAS domain"/>
    <property type="match status" value="2"/>
</dbReference>
<protein>
    <recommendedName>
        <fullName evidence="3">histidine kinase</fullName>
        <ecNumber evidence="3">2.7.13.3</ecNumber>
    </recommendedName>
</protein>
<dbReference type="SUPFAM" id="SSF55874">
    <property type="entry name" value="ATPase domain of HSP90 chaperone/DNA topoisomerase II/histidine kinase"/>
    <property type="match status" value="1"/>
</dbReference>
<dbReference type="SMART" id="SM00086">
    <property type="entry name" value="PAC"/>
    <property type="match status" value="2"/>
</dbReference>
<dbReference type="SMART" id="SM00091">
    <property type="entry name" value="PAS"/>
    <property type="match status" value="2"/>
</dbReference>
<dbReference type="Gene3D" id="3.30.565.10">
    <property type="entry name" value="Histidine kinase-like ATPase, C-terminal domain"/>
    <property type="match status" value="1"/>
</dbReference>
<evidence type="ECO:0000256" key="4">
    <source>
        <dbReference type="ARBA" id="ARBA00022553"/>
    </source>
</evidence>
<name>A0A7W9U692_9BURK</name>
<dbReference type="SUPFAM" id="SSF55785">
    <property type="entry name" value="PYP-like sensor domain (PAS domain)"/>
    <property type="match status" value="2"/>
</dbReference>
<dbReference type="CDD" id="cd00130">
    <property type="entry name" value="PAS"/>
    <property type="match status" value="2"/>
</dbReference>
<dbReference type="CDD" id="cd00082">
    <property type="entry name" value="HisKA"/>
    <property type="match status" value="1"/>
</dbReference>
<accession>A0A7W9U692</accession>
<comment type="catalytic activity">
    <reaction evidence="1">
        <text>ATP + protein L-histidine = ADP + protein N-phospho-L-histidine.</text>
        <dbReference type="EC" id="2.7.13.3"/>
    </reaction>
</comment>
<reference evidence="11 12" key="1">
    <citation type="submission" date="2020-08" db="EMBL/GenBank/DDBJ databases">
        <title>The Agave Microbiome: Exploring the role of microbial communities in plant adaptations to desert environments.</title>
        <authorList>
            <person name="Partida-Martinez L.P."/>
        </authorList>
    </citation>
    <scope>NUCLEOTIDE SEQUENCE [LARGE SCALE GENOMIC DNA]</scope>
    <source>
        <strain evidence="11 12">AT3.2</strain>
    </source>
</reference>
<evidence type="ECO:0000256" key="7">
    <source>
        <dbReference type="PROSITE-ProRule" id="PRU00169"/>
    </source>
</evidence>
<dbReference type="InterPro" id="IPR004358">
    <property type="entry name" value="Sig_transdc_His_kin-like_C"/>
</dbReference>
<dbReference type="InterPro" id="IPR003594">
    <property type="entry name" value="HATPase_dom"/>
</dbReference>
<feature type="modified residue" description="4-aspartylphosphate" evidence="7">
    <location>
        <position position="746"/>
    </location>
</feature>
<dbReference type="SUPFAM" id="SSF52172">
    <property type="entry name" value="CheY-like"/>
    <property type="match status" value="1"/>
</dbReference>
<dbReference type="GO" id="GO:0000155">
    <property type="term" value="F:phosphorelay sensor kinase activity"/>
    <property type="evidence" value="ECO:0007669"/>
    <property type="project" value="InterPro"/>
</dbReference>
<dbReference type="RefSeq" id="WP_183550536.1">
    <property type="nucleotide sequence ID" value="NZ_JACHBX010000001.1"/>
</dbReference>
<comment type="subcellular location">
    <subcellularLocation>
        <location evidence="2">Cell inner membrane</location>
        <topology evidence="2">Multi-pass membrane protein</topology>
    </subcellularLocation>
</comment>
<dbReference type="SUPFAM" id="SSF47384">
    <property type="entry name" value="Homodimeric domain of signal transducing histidine kinase"/>
    <property type="match status" value="1"/>
</dbReference>
<dbReference type="PRINTS" id="PR00344">
    <property type="entry name" value="BCTRLSENSOR"/>
</dbReference>
<dbReference type="EMBL" id="JACHBX010000001">
    <property type="protein sequence ID" value="MBB6132402.1"/>
    <property type="molecule type" value="Genomic_DNA"/>
</dbReference>
<dbReference type="InterPro" id="IPR035965">
    <property type="entry name" value="PAS-like_dom_sf"/>
</dbReference>
<evidence type="ECO:0000256" key="6">
    <source>
        <dbReference type="ARBA" id="ARBA00022777"/>
    </source>
</evidence>
<dbReference type="InterPro" id="IPR005467">
    <property type="entry name" value="His_kinase_dom"/>
</dbReference>
<keyword evidence="12" id="KW-1185">Reference proteome</keyword>
<dbReference type="Gene3D" id="3.40.50.2300">
    <property type="match status" value="1"/>
</dbReference>
<evidence type="ECO:0000256" key="5">
    <source>
        <dbReference type="ARBA" id="ARBA00022679"/>
    </source>
</evidence>
<dbReference type="InterPro" id="IPR001610">
    <property type="entry name" value="PAC"/>
</dbReference>
<dbReference type="Pfam" id="PF00512">
    <property type="entry name" value="HisKA"/>
    <property type="match status" value="1"/>
</dbReference>
<feature type="domain" description="PAC" evidence="10">
    <location>
        <begin position="248"/>
        <end position="300"/>
    </location>
</feature>
<dbReference type="PANTHER" id="PTHR43547">
    <property type="entry name" value="TWO-COMPONENT HISTIDINE KINASE"/>
    <property type="match status" value="1"/>
</dbReference>